<evidence type="ECO:0000256" key="5">
    <source>
        <dbReference type="ARBA" id="ARBA00022741"/>
    </source>
</evidence>
<proteinExistence type="inferred from homology"/>
<dbReference type="Proteomes" id="UP000295135">
    <property type="component" value="Unassembled WGS sequence"/>
</dbReference>
<dbReference type="EMBL" id="SLZY01000001">
    <property type="protein sequence ID" value="TCS73976.1"/>
    <property type="molecule type" value="Genomic_DNA"/>
</dbReference>
<organism evidence="9 10">
    <name type="scientific">Sulfuritortus calidifontis</name>
    <dbReference type="NCBI Taxonomy" id="1914471"/>
    <lineage>
        <taxon>Bacteria</taxon>
        <taxon>Pseudomonadati</taxon>
        <taxon>Pseudomonadota</taxon>
        <taxon>Betaproteobacteria</taxon>
        <taxon>Nitrosomonadales</taxon>
        <taxon>Thiobacillaceae</taxon>
        <taxon>Sulfuritortus</taxon>
    </lineage>
</organism>
<evidence type="ECO:0000313" key="10">
    <source>
        <dbReference type="Proteomes" id="UP000295135"/>
    </source>
</evidence>
<dbReference type="PANTHER" id="PTHR21299">
    <property type="entry name" value="CYTIDYLATE KINASE/PANTOATE-BETA-ALANINE LIGASE"/>
    <property type="match status" value="1"/>
</dbReference>
<feature type="active site" description="Proton donor" evidence="8">
    <location>
        <position position="33"/>
    </location>
</feature>
<keyword evidence="6 8" id="KW-0067">ATP-binding</keyword>
<feature type="binding site" evidence="8">
    <location>
        <begin position="142"/>
        <end position="145"/>
    </location>
    <ligand>
        <name>ATP</name>
        <dbReference type="ChEBI" id="CHEBI:30616"/>
    </ligand>
</feature>
<dbReference type="Gene3D" id="3.30.1300.10">
    <property type="entry name" value="Pantoate-beta-alanine ligase, C-terminal domain"/>
    <property type="match status" value="1"/>
</dbReference>
<comment type="miscellaneous">
    <text evidence="8">The reaction proceeds by a bi uni uni bi ping pong mechanism.</text>
</comment>
<feature type="binding site" evidence="8">
    <location>
        <position position="148"/>
    </location>
    <ligand>
        <name>(R)-pantoate</name>
        <dbReference type="ChEBI" id="CHEBI:15980"/>
    </ligand>
</feature>
<keyword evidence="4 8" id="KW-0566">Pantothenate biosynthesis</keyword>
<dbReference type="InterPro" id="IPR003721">
    <property type="entry name" value="Pantoate_ligase"/>
</dbReference>
<comment type="similarity">
    <text evidence="2 8">Belongs to the pantothenate synthetase family.</text>
</comment>
<feature type="binding site" evidence="8">
    <location>
        <begin position="26"/>
        <end position="33"/>
    </location>
    <ligand>
        <name>ATP</name>
        <dbReference type="ChEBI" id="CHEBI:30616"/>
    </ligand>
</feature>
<evidence type="ECO:0000256" key="2">
    <source>
        <dbReference type="ARBA" id="ARBA00009256"/>
    </source>
</evidence>
<dbReference type="SUPFAM" id="SSF52374">
    <property type="entry name" value="Nucleotidylyl transferase"/>
    <property type="match status" value="1"/>
</dbReference>
<sequence length="277" mass="29646">MQVIHRVAELRAALAGAENTAFVPTMGNLHRGHIALIEQARQAGRPVVASIFVNPLQFGAGEDFEHYPRTLAADCEQLAAAGTDIVFAPEPAEMYPEPQTYQVLPPLAGELCGAQRPGHFQGVATVVLKLFNMVRPRFAAFGKKDYQQLFILKGMVRQFNLPIEILEGETVRAADGLALSSRNGYLSAAERAEAPRLYATLRAIAAELAGGRRDFATLEAAAGAELTRHGWAVDYVAIRSQATLLAPQPGETALVALAAARLGGTRLIDNIEVGLPG</sequence>
<keyword evidence="8" id="KW-0963">Cytoplasm</keyword>
<dbReference type="InterPro" id="IPR004821">
    <property type="entry name" value="Cyt_trans-like"/>
</dbReference>
<keyword evidence="10" id="KW-1185">Reference proteome</keyword>
<dbReference type="InterPro" id="IPR042176">
    <property type="entry name" value="Pantoate_ligase_C"/>
</dbReference>
<comment type="caution">
    <text evidence="9">The sequence shown here is derived from an EMBL/GenBank/DDBJ whole genome shotgun (WGS) entry which is preliminary data.</text>
</comment>
<feature type="binding site" evidence="8">
    <location>
        <begin position="179"/>
        <end position="182"/>
    </location>
    <ligand>
        <name>ATP</name>
        <dbReference type="ChEBI" id="CHEBI:30616"/>
    </ligand>
</feature>
<dbReference type="AlphaFoldDB" id="A0A4R3K139"/>
<dbReference type="UniPathway" id="UPA00028">
    <property type="reaction ID" value="UER00005"/>
</dbReference>
<dbReference type="EC" id="6.3.2.1" evidence="8"/>
<comment type="pathway">
    <text evidence="1 8">Cofactor biosynthesis; (R)-pantothenate biosynthesis; (R)-pantothenate from (R)-pantoate and beta-alanine: step 1/1.</text>
</comment>
<comment type="subunit">
    <text evidence="8">Homodimer.</text>
</comment>
<dbReference type="Pfam" id="PF02569">
    <property type="entry name" value="Pantoate_ligase"/>
    <property type="match status" value="1"/>
</dbReference>
<evidence type="ECO:0000256" key="7">
    <source>
        <dbReference type="ARBA" id="ARBA00048258"/>
    </source>
</evidence>
<name>A0A4R3K139_9PROT</name>
<keyword evidence="5 8" id="KW-0547">Nucleotide-binding</keyword>
<dbReference type="InterPro" id="IPR014729">
    <property type="entry name" value="Rossmann-like_a/b/a_fold"/>
</dbReference>
<dbReference type="GO" id="GO:0005524">
    <property type="term" value="F:ATP binding"/>
    <property type="evidence" value="ECO:0007669"/>
    <property type="project" value="UniProtKB-KW"/>
</dbReference>
<comment type="function">
    <text evidence="8">Catalyzes the condensation of pantoate with beta-alanine in an ATP-dependent reaction via a pantoyl-adenylate intermediate.</text>
</comment>
<evidence type="ECO:0000256" key="1">
    <source>
        <dbReference type="ARBA" id="ARBA00004990"/>
    </source>
</evidence>
<dbReference type="FunFam" id="3.30.1300.10:FF:000001">
    <property type="entry name" value="Pantothenate synthetase"/>
    <property type="match status" value="1"/>
</dbReference>
<dbReference type="PANTHER" id="PTHR21299:SF1">
    <property type="entry name" value="PANTOATE--BETA-ALANINE LIGASE"/>
    <property type="match status" value="1"/>
</dbReference>
<evidence type="ECO:0000256" key="3">
    <source>
        <dbReference type="ARBA" id="ARBA00022598"/>
    </source>
</evidence>
<feature type="binding site" evidence="8">
    <location>
        <position position="57"/>
    </location>
    <ligand>
        <name>beta-alanine</name>
        <dbReference type="ChEBI" id="CHEBI:57966"/>
    </ligand>
</feature>
<evidence type="ECO:0000256" key="6">
    <source>
        <dbReference type="ARBA" id="ARBA00022840"/>
    </source>
</evidence>
<comment type="subcellular location">
    <subcellularLocation>
        <location evidence="8">Cytoplasm</location>
    </subcellularLocation>
</comment>
<dbReference type="Gene3D" id="3.40.50.620">
    <property type="entry name" value="HUPs"/>
    <property type="match status" value="1"/>
</dbReference>
<keyword evidence="3 8" id="KW-0436">Ligase</keyword>
<protein>
    <recommendedName>
        <fullName evidence="8">Pantothenate synthetase</fullName>
        <shortName evidence="8">PS</shortName>
        <ecNumber evidence="8">6.3.2.1</ecNumber>
    </recommendedName>
    <alternativeName>
        <fullName evidence="8">Pantoate--beta-alanine ligase</fullName>
    </alternativeName>
    <alternativeName>
        <fullName evidence="8">Pantoate-activating enzyme</fullName>
    </alternativeName>
</protein>
<dbReference type="GO" id="GO:0005829">
    <property type="term" value="C:cytosol"/>
    <property type="evidence" value="ECO:0007669"/>
    <property type="project" value="TreeGrafter"/>
</dbReference>
<dbReference type="RefSeq" id="WP_126459424.1">
    <property type="nucleotide sequence ID" value="NZ_AP018721.1"/>
</dbReference>
<evidence type="ECO:0000313" key="9">
    <source>
        <dbReference type="EMBL" id="TCS73976.1"/>
    </source>
</evidence>
<accession>A0A4R3K139</accession>
<evidence type="ECO:0000256" key="8">
    <source>
        <dbReference type="HAMAP-Rule" id="MF_00158"/>
    </source>
</evidence>
<dbReference type="CDD" id="cd00560">
    <property type="entry name" value="PanC"/>
    <property type="match status" value="1"/>
</dbReference>
<dbReference type="GO" id="GO:0015940">
    <property type="term" value="P:pantothenate biosynthetic process"/>
    <property type="evidence" value="ECO:0007669"/>
    <property type="project" value="UniProtKB-UniRule"/>
</dbReference>
<comment type="catalytic activity">
    <reaction evidence="7 8">
        <text>(R)-pantoate + beta-alanine + ATP = (R)-pantothenate + AMP + diphosphate + H(+)</text>
        <dbReference type="Rhea" id="RHEA:10912"/>
        <dbReference type="ChEBI" id="CHEBI:15378"/>
        <dbReference type="ChEBI" id="CHEBI:15980"/>
        <dbReference type="ChEBI" id="CHEBI:29032"/>
        <dbReference type="ChEBI" id="CHEBI:30616"/>
        <dbReference type="ChEBI" id="CHEBI:33019"/>
        <dbReference type="ChEBI" id="CHEBI:57966"/>
        <dbReference type="ChEBI" id="CHEBI:456215"/>
        <dbReference type="EC" id="6.3.2.1"/>
    </reaction>
</comment>
<reference evidence="9 10" key="1">
    <citation type="submission" date="2019-03" db="EMBL/GenBank/DDBJ databases">
        <title>Genomic Encyclopedia of Type Strains, Phase IV (KMG-IV): sequencing the most valuable type-strain genomes for metagenomic binning, comparative biology and taxonomic classification.</title>
        <authorList>
            <person name="Goeker M."/>
        </authorList>
    </citation>
    <scope>NUCLEOTIDE SEQUENCE [LARGE SCALE GENOMIC DNA]</scope>
    <source>
        <strain evidence="9 10">DSM 103923</strain>
    </source>
</reference>
<gene>
    <name evidence="8" type="primary">panC</name>
    <name evidence="9" type="ORF">EDC61_101199</name>
</gene>
<dbReference type="HAMAP" id="MF_00158">
    <property type="entry name" value="PanC"/>
    <property type="match status" value="1"/>
</dbReference>
<dbReference type="GO" id="GO:0004592">
    <property type="term" value="F:pantoate-beta-alanine ligase activity"/>
    <property type="evidence" value="ECO:0007669"/>
    <property type="project" value="UniProtKB-UniRule"/>
</dbReference>
<dbReference type="NCBIfam" id="TIGR00018">
    <property type="entry name" value="panC"/>
    <property type="match status" value="1"/>
</dbReference>
<feature type="binding site" evidence="8">
    <location>
        <position position="57"/>
    </location>
    <ligand>
        <name>(R)-pantoate</name>
        <dbReference type="ChEBI" id="CHEBI:15980"/>
    </ligand>
</feature>
<feature type="binding site" evidence="8">
    <location>
        <position position="171"/>
    </location>
    <ligand>
        <name>ATP</name>
        <dbReference type="ChEBI" id="CHEBI:30616"/>
    </ligand>
</feature>
<dbReference type="NCBIfam" id="TIGR00125">
    <property type="entry name" value="cyt_tran_rel"/>
    <property type="match status" value="1"/>
</dbReference>
<evidence type="ECO:0000256" key="4">
    <source>
        <dbReference type="ARBA" id="ARBA00022655"/>
    </source>
</evidence>
<dbReference type="OrthoDB" id="9773087at2"/>